<protein>
    <recommendedName>
        <fullName evidence="2">Lipoprotein</fullName>
    </recommendedName>
</protein>
<name>A0A2P2CJT8_9ZZZZ</name>
<dbReference type="PROSITE" id="PS51318">
    <property type="entry name" value="TAT"/>
    <property type="match status" value="1"/>
</dbReference>
<dbReference type="AlphaFoldDB" id="A0A2P2CJT8"/>
<dbReference type="InterPro" id="IPR006311">
    <property type="entry name" value="TAT_signal"/>
</dbReference>
<proteinExistence type="predicted"/>
<organism evidence="1">
    <name type="scientific">metagenome</name>
    <dbReference type="NCBI Taxonomy" id="256318"/>
    <lineage>
        <taxon>unclassified sequences</taxon>
        <taxon>metagenomes</taxon>
    </lineage>
</organism>
<dbReference type="EMBL" id="CZKB01000027">
    <property type="protein sequence ID" value="CUR62238.1"/>
    <property type="molecule type" value="Genomic_DNA"/>
</dbReference>
<evidence type="ECO:0000313" key="1">
    <source>
        <dbReference type="EMBL" id="CUR62238.1"/>
    </source>
</evidence>
<reference evidence="1" key="1">
    <citation type="submission" date="2015-08" db="EMBL/GenBank/DDBJ databases">
        <authorList>
            <person name="Babu N.S."/>
            <person name="Beckwith C.J."/>
            <person name="Beseler K.G."/>
            <person name="Brison A."/>
            <person name="Carone J.V."/>
            <person name="Caskin T.P."/>
            <person name="Diamond M."/>
            <person name="Durham M.E."/>
            <person name="Foxe J.M."/>
            <person name="Go M."/>
            <person name="Henderson B.A."/>
            <person name="Jones I.B."/>
            <person name="McGettigan J.A."/>
            <person name="Micheletti S.J."/>
            <person name="Nasrallah M.E."/>
            <person name="Ortiz D."/>
            <person name="Piller C.R."/>
            <person name="Privatt S.R."/>
            <person name="Schneider S.L."/>
            <person name="Sharp S."/>
            <person name="Smith T.C."/>
            <person name="Stanton J.D."/>
            <person name="Ullery H.E."/>
            <person name="Wilson R.J."/>
            <person name="Serrano M.G."/>
            <person name="Buck G."/>
            <person name="Lee V."/>
            <person name="Wang Y."/>
            <person name="Carvalho R."/>
            <person name="Voegtly L."/>
            <person name="Shi R."/>
            <person name="Duckworth R."/>
            <person name="Johnson A."/>
            <person name="Loviza R."/>
            <person name="Walstead R."/>
            <person name="Shah Z."/>
            <person name="Kiflezghi M."/>
            <person name="Wade K."/>
            <person name="Ball S.L."/>
            <person name="Bradley K.W."/>
            <person name="Asai D.J."/>
            <person name="Bowman C.A."/>
            <person name="Russell D.A."/>
            <person name="Pope W.H."/>
            <person name="Jacobs-Sera D."/>
            <person name="Hendrix R.W."/>
            <person name="Hatfull G.F."/>
        </authorList>
    </citation>
    <scope>NUCLEOTIDE SEQUENCE</scope>
</reference>
<sequence length="261" mass="27507">MLPSRRNVVRTAAWTVPVVAAAVGAPAFAASCGTTSYTWRLDWGNETTDDAFSTAYPSAPTTNAQGVRAGTATITGPAGTTPMTVSFTSTSVGTDTRTNNNLRVDAGTYPSIGGTGGTGLLLQHQNITSGRANSRQEVVIAFGRPVTNLQFSVTDIDSNDQQGNNNDFYDQVELTGTRSYTFTSRGGGNTYVIGAGTQNDPWHMYNDDTVANDSGANSDRGNVNLTYPGPVSSITLTYWTSRGSGNQAIFLSDFTFTAMGC</sequence>
<dbReference type="PROSITE" id="PS51257">
    <property type="entry name" value="PROKAR_LIPOPROTEIN"/>
    <property type="match status" value="1"/>
</dbReference>
<accession>A0A2P2CJT8</accession>
<evidence type="ECO:0008006" key="2">
    <source>
        <dbReference type="Google" id="ProtNLM"/>
    </source>
</evidence>
<gene>
    <name evidence="1" type="ORF">NOCA170184</name>
</gene>